<feature type="region of interest" description="Disordered" evidence="1">
    <location>
        <begin position="32"/>
        <end position="66"/>
    </location>
</feature>
<evidence type="ECO:0000313" key="3">
    <source>
        <dbReference type="Proteomes" id="UP000784294"/>
    </source>
</evidence>
<proteinExistence type="predicted"/>
<sequence length="222" mass="23503">LSPNILPAERIRELNVVATSASLESASAVTFASPVPSSTSSSGFGSGSGSGSLLPSESESPACPSIHVGHSAASAITHTTIHNAINSHSGSNDGFHSWPNGATSNITSEHFQQKSHLTSLPFSATPGTSHLPQYRSPDLTILRENCYSPSEPDPGSGSPTTIRNTKWACSPPSSLISPSGSPKRQQLPRRGLVRCFREKRAELHETRVRSKPIVEQVVIYIA</sequence>
<feature type="non-terminal residue" evidence="2">
    <location>
        <position position="1"/>
    </location>
</feature>
<keyword evidence="3" id="KW-1185">Reference proteome</keyword>
<name>A0A448X6A7_9PLAT</name>
<feature type="region of interest" description="Disordered" evidence="1">
    <location>
        <begin position="144"/>
        <end position="191"/>
    </location>
</feature>
<feature type="compositionally biased region" description="Low complexity" evidence="1">
    <location>
        <begin position="148"/>
        <end position="159"/>
    </location>
</feature>
<feature type="compositionally biased region" description="Low complexity" evidence="1">
    <location>
        <begin position="32"/>
        <end position="43"/>
    </location>
</feature>
<evidence type="ECO:0000313" key="2">
    <source>
        <dbReference type="EMBL" id="VEL29126.1"/>
    </source>
</evidence>
<feature type="compositionally biased region" description="Low complexity" evidence="1">
    <location>
        <begin position="170"/>
        <end position="182"/>
    </location>
</feature>
<dbReference type="AlphaFoldDB" id="A0A448X6A7"/>
<comment type="caution">
    <text evidence="2">The sequence shown here is derived from an EMBL/GenBank/DDBJ whole genome shotgun (WGS) entry which is preliminary data.</text>
</comment>
<feature type="region of interest" description="Disordered" evidence="1">
    <location>
        <begin position="84"/>
        <end position="105"/>
    </location>
</feature>
<reference evidence="2" key="1">
    <citation type="submission" date="2018-11" db="EMBL/GenBank/DDBJ databases">
        <authorList>
            <consortium name="Pathogen Informatics"/>
        </authorList>
    </citation>
    <scope>NUCLEOTIDE SEQUENCE</scope>
</reference>
<feature type="compositionally biased region" description="Low complexity" evidence="1">
    <location>
        <begin position="51"/>
        <end position="65"/>
    </location>
</feature>
<accession>A0A448X6A7</accession>
<protein>
    <submittedName>
        <fullName evidence="2">Uncharacterized protein</fullName>
    </submittedName>
</protein>
<organism evidence="2 3">
    <name type="scientific">Protopolystoma xenopodis</name>
    <dbReference type="NCBI Taxonomy" id="117903"/>
    <lineage>
        <taxon>Eukaryota</taxon>
        <taxon>Metazoa</taxon>
        <taxon>Spiralia</taxon>
        <taxon>Lophotrochozoa</taxon>
        <taxon>Platyhelminthes</taxon>
        <taxon>Monogenea</taxon>
        <taxon>Polyopisthocotylea</taxon>
        <taxon>Polystomatidea</taxon>
        <taxon>Polystomatidae</taxon>
        <taxon>Protopolystoma</taxon>
    </lineage>
</organism>
<dbReference type="EMBL" id="CAAALY010100534">
    <property type="protein sequence ID" value="VEL29126.1"/>
    <property type="molecule type" value="Genomic_DNA"/>
</dbReference>
<evidence type="ECO:0000256" key="1">
    <source>
        <dbReference type="SAM" id="MobiDB-lite"/>
    </source>
</evidence>
<dbReference type="Proteomes" id="UP000784294">
    <property type="component" value="Unassembled WGS sequence"/>
</dbReference>
<gene>
    <name evidence="2" type="ORF">PXEA_LOCUS22566</name>
</gene>